<comment type="caution">
    <text evidence="1">The sequence shown here is derived from an EMBL/GenBank/DDBJ whole genome shotgun (WGS) entry which is preliminary data.</text>
</comment>
<dbReference type="SUPFAM" id="SSF143100">
    <property type="entry name" value="TTHA1013/TTHA0281-like"/>
    <property type="match status" value="1"/>
</dbReference>
<dbReference type="InterPro" id="IPR013321">
    <property type="entry name" value="Arc_rbn_hlx_hlx"/>
</dbReference>
<reference evidence="1 2" key="1">
    <citation type="submission" date="2020-01" db="EMBL/GenBank/DDBJ databases">
        <title>Draft genome sequence of Cand. Neptunochlamydia vexilliferae K9.</title>
        <authorList>
            <person name="Schulz F."/>
            <person name="Koestlbacher S."/>
            <person name="Wascher F."/>
            <person name="Pizzetti I."/>
            <person name="Horn M."/>
        </authorList>
    </citation>
    <scope>NUCLEOTIDE SEQUENCE [LARGE SCALE GENOMIC DNA]</scope>
    <source>
        <strain evidence="1 2">K9</strain>
    </source>
</reference>
<accession>A0ABS0B2I5</accession>
<organism evidence="1 2">
    <name type="scientific">Candidatus Neptunichlamydia vexilliferae</name>
    <dbReference type="NCBI Taxonomy" id="1651774"/>
    <lineage>
        <taxon>Bacteria</taxon>
        <taxon>Pseudomonadati</taxon>
        <taxon>Chlamydiota</taxon>
        <taxon>Chlamydiia</taxon>
        <taxon>Parachlamydiales</taxon>
        <taxon>Simkaniaceae</taxon>
        <taxon>Candidatus Neptunichlamydia</taxon>
    </lineage>
</organism>
<sequence length="108" mass="12268">MMKYKGYLGDVTYDDDAEIFHGSVVGIKDVVTYQGRSVDELKQAFKDSVNDYLEFCKQRGEKPDKPYSGKFNLRISPELHAKIDIAAKEEGESLNNFVSRTLRRAVGE</sequence>
<dbReference type="InterPro" id="IPR010985">
    <property type="entry name" value="Ribbon_hlx_hlx"/>
</dbReference>
<evidence type="ECO:0000313" key="1">
    <source>
        <dbReference type="EMBL" id="MBF5059946.1"/>
    </source>
</evidence>
<dbReference type="Pfam" id="PF05534">
    <property type="entry name" value="HicB"/>
    <property type="match status" value="1"/>
</dbReference>
<gene>
    <name evidence="1" type="ORF">NEPTK9_001470</name>
</gene>
<dbReference type="EMBL" id="JAAEJV010000054">
    <property type="protein sequence ID" value="MBF5059946.1"/>
    <property type="molecule type" value="Genomic_DNA"/>
</dbReference>
<proteinExistence type="predicted"/>
<dbReference type="NCBIfam" id="NF041551">
    <property type="entry name" value="YlcI_YnfO_N"/>
    <property type="match status" value="1"/>
</dbReference>
<evidence type="ECO:0000313" key="2">
    <source>
        <dbReference type="Proteomes" id="UP001194714"/>
    </source>
</evidence>
<dbReference type="SUPFAM" id="SSF47598">
    <property type="entry name" value="Ribbon-helix-helix"/>
    <property type="match status" value="1"/>
</dbReference>
<keyword evidence="2" id="KW-1185">Reference proteome</keyword>
<dbReference type="Gene3D" id="1.10.1220.10">
    <property type="entry name" value="Met repressor-like"/>
    <property type="match status" value="1"/>
</dbReference>
<protein>
    <recommendedName>
        <fullName evidence="3">HicB family protein</fullName>
    </recommendedName>
</protein>
<dbReference type="Proteomes" id="UP001194714">
    <property type="component" value="Unassembled WGS sequence"/>
</dbReference>
<dbReference type="InterPro" id="IPR035069">
    <property type="entry name" value="TTHA1013/TTHA0281-like"/>
</dbReference>
<name>A0ABS0B2I5_9BACT</name>
<evidence type="ECO:0008006" key="3">
    <source>
        <dbReference type="Google" id="ProtNLM"/>
    </source>
</evidence>
<dbReference type="InterPro" id="IPR008651">
    <property type="entry name" value="Uncharacterised_HicB"/>
</dbReference>